<keyword evidence="3" id="KW-1185">Reference proteome</keyword>
<proteinExistence type="predicted"/>
<dbReference type="SUPFAM" id="SSF53850">
    <property type="entry name" value="Periplasmic binding protein-like II"/>
    <property type="match status" value="1"/>
</dbReference>
<protein>
    <submittedName>
        <fullName evidence="2">Amino acid ABC transporter substrate-binding protein</fullName>
    </submittedName>
</protein>
<feature type="domain" description="Solute-binding protein family 3/N-terminal" evidence="1">
    <location>
        <begin position="49"/>
        <end position="274"/>
    </location>
</feature>
<gene>
    <name evidence="2" type="ORF">G7026_07570</name>
</gene>
<reference evidence="2 3" key="1">
    <citation type="submission" date="2020-02" db="EMBL/GenBank/DDBJ databases">
        <title>Synteny-based analysis reveals conserved mechanism for high triclosan tolerance in Pseudomonas, as well as instances of horizontal transfer.</title>
        <authorList>
            <person name="Mcfarland A.G."/>
            <person name="Bertucci H.K."/>
            <person name="Litmann E."/>
            <person name="Shen J."/>
            <person name="Huttenhower C."/>
            <person name="Hartmann E.M."/>
        </authorList>
    </citation>
    <scope>NUCLEOTIDE SEQUENCE [LARGE SCALE GENOMIC DNA]</scope>
    <source>
        <strain evidence="2 3">115A1</strain>
    </source>
</reference>
<evidence type="ECO:0000313" key="2">
    <source>
        <dbReference type="EMBL" id="MBA1273208.1"/>
    </source>
</evidence>
<dbReference type="Proteomes" id="UP000786387">
    <property type="component" value="Unassembled WGS sequence"/>
</dbReference>
<comment type="caution">
    <text evidence="2">The sequence shown here is derived from an EMBL/GenBank/DDBJ whole genome shotgun (WGS) entry which is preliminary data.</text>
</comment>
<organism evidence="2 3">
    <name type="scientific">Stutzerimonas azotifigens</name>
    <dbReference type="NCBI Taxonomy" id="291995"/>
    <lineage>
        <taxon>Bacteria</taxon>
        <taxon>Pseudomonadati</taxon>
        <taxon>Pseudomonadota</taxon>
        <taxon>Gammaproteobacteria</taxon>
        <taxon>Pseudomonadales</taxon>
        <taxon>Pseudomonadaceae</taxon>
        <taxon>Stutzerimonas</taxon>
    </lineage>
</organism>
<dbReference type="EMBL" id="JAAMRF010000003">
    <property type="protein sequence ID" value="MBA1273208.1"/>
    <property type="molecule type" value="Genomic_DNA"/>
</dbReference>
<evidence type="ECO:0000313" key="3">
    <source>
        <dbReference type="Proteomes" id="UP000786387"/>
    </source>
</evidence>
<dbReference type="PANTHER" id="PTHR38834:SF3">
    <property type="entry name" value="SOLUTE-BINDING PROTEIN FAMILY 3_N-TERMINAL DOMAIN-CONTAINING PROTEIN"/>
    <property type="match status" value="1"/>
</dbReference>
<dbReference type="SMART" id="SM00062">
    <property type="entry name" value="PBPb"/>
    <property type="match status" value="1"/>
</dbReference>
<accession>A0ABR5YZ46</accession>
<name>A0ABR5YZ46_9GAMM</name>
<sequence length="274" mass="30713">MALCLLILRCLASTAWELLVNIPLPRCRAWLLPALLWLGWGSEVIAEPAIRVITEELPPYNMTVDGQLTGLSTEVVRAVLEEAGVEASIQSMPWARAYDIALNAKNVLIYSIARTPQREALFKWVGSLASTDWYLFSLPGRQFNLKSLEDARQYQIATVKQDVGEQYLTARGFVIGRNLQSSNRYEHNYEKLKAGRVDLWISNELNAHYLVRQATGNPAEVAVAQLAIGDLGGADGLNMAFSRDTPDELVERVRQALERVRADGRYDAIARKWL</sequence>
<evidence type="ECO:0000259" key="1">
    <source>
        <dbReference type="SMART" id="SM00062"/>
    </source>
</evidence>
<dbReference type="Pfam" id="PF00497">
    <property type="entry name" value="SBP_bac_3"/>
    <property type="match status" value="1"/>
</dbReference>
<dbReference type="Gene3D" id="3.40.190.10">
    <property type="entry name" value="Periplasmic binding protein-like II"/>
    <property type="match status" value="2"/>
</dbReference>
<dbReference type="PANTHER" id="PTHR38834">
    <property type="entry name" value="PERIPLASMIC SUBSTRATE BINDING PROTEIN FAMILY 3"/>
    <property type="match status" value="1"/>
</dbReference>
<dbReference type="InterPro" id="IPR001638">
    <property type="entry name" value="Solute-binding_3/MltF_N"/>
</dbReference>